<keyword evidence="2" id="KW-1185">Reference proteome</keyword>
<comment type="caution">
    <text evidence="1">The sequence shown here is derived from an EMBL/GenBank/DDBJ whole genome shotgun (WGS) entry which is preliminary data.</text>
</comment>
<evidence type="ECO:0000313" key="2">
    <source>
        <dbReference type="Proteomes" id="UP000828390"/>
    </source>
</evidence>
<dbReference type="Proteomes" id="UP000828390">
    <property type="component" value="Unassembled WGS sequence"/>
</dbReference>
<dbReference type="AlphaFoldDB" id="A0A9D4GX12"/>
<reference evidence="1" key="1">
    <citation type="journal article" date="2019" name="bioRxiv">
        <title>The Genome of the Zebra Mussel, Dreissena polymorpha: A Resource for Invasive Species Research.</title>
        <authorList>
            <person name="McCartney M.A."/>
            <person name="Auch B."/>
            <person name="Kono T."/>
            <person name="Mallez S."/>
            <person name="Zhang Y."/>
            <person name="Obille A."/>
            <person name="Becker A."/>
            <person name="Abrahante J.E."/>
            <person name="Garbe J."/>
            <person name="Badalamenti J.P."/>
            <person name="Herman A."/>
            <person name="Mangelson H."/>
            <person name="Liachko I."/>
            <person name="Sullivan S."/>
            <person name="Sone E.D."/>
            <person name="Koren S."/>
            <person name="Silverstein K.A.T."/>
            <person name="Beckman K.B."/>
            <person name="Gohl D.M."/>
        </authorList>
    </citation>
    <scope>NUCLEOTIDE SEQUENCE</scope>
    <source>
        <strain evidence="1">Duluth1</strain>
        <tissue evidence="1">Whole animal</tissue>
    </source>
</reference>
<protein>
    <submittedName>
        <fullName evidence="1">Uncharacterized protein</fullName>
    </submittedName>
</protein>
<gene>
    <name evidence="1" type="ORF">DPMN_125177</name>
</gene>
<dbReference type="EMBL" id="JAIWYP010000005">
    <property type="protein sequence ID" value="KAH3823378.1"/>
    <property type="molecule type" value="Genomic_DNA"/>
</dbReference>
<accession>A0A9D4GX12</accession>
<proteinExistence type="predicted"/>
<evidence type="ECO:0000313" key="1">
    <source>
        <dbReference type="EMBL" id="KAH3823378.1"/>
    </source>
</evidence>
<organism evidence="1 2">
    <name type="scientific">Dreissena polymorpha</name>
    <name type="common">Zebra mussel</name>
    <name type="synonym">Mytilus polymorpha</name>
    <dbReference type="NCBI Taxonomy" id="45954"/>
    <lineage>
        <taxon>Eukaryota</taxon>
        <taxon>Metazoa</taxon>
        <taxon>Spiralia</taxon>
        <taxon>Lophotrochozoa</taxon>
        <taxon>Mollusca</taxon>
        <taxon>Bivalvia</taxon>
        <taxon>Autobranchia</taxon>
        <taxon>Heteroconchia</taxon>
        <taxon>Euheterodonta</taxon>
        <taxon>Imparidentia</taxon>
        <taxon>Neoheterodontei</taxon>
        <taxon>Myida</taxon>
        <taxon>Dreissenoidea</taxon>
        <taxon>Dreissenidae</taxon>
        <taxon>Dreissena</taxon>
    </lineage>
</organism>
<reference evidence="1" key="2">
    <citation type="submission" date="2020-11" db="EMBL/GenBank/DDBJ databases">
        <authorList>
            <person name="McCartney M.A."/>
            <person name="Auch B."/>
            <person name="Kono T."/>
            <person name="Mallez S."/>
            <person name="Becker A."/>
            <person name="Gohl D.M."/>
            <person name="Silverstein K.A.T."/>
            <person name="Koren S."/>
            <person name="Bechman K.B."/>
            <person name="Herman A."/>
            <person name="Abrahante J.E."/>
            <person name="Garbe J."/>
        </authorList>
    </citation>
    <scope>NUCLEOTIDE SEQUENCE</scope>
    <source>
        <strain evidence="1">Duluth1</strain>
        <tissue evidence="1">Whole animal</tissue>
    </source>
</reference>
<sequence length="108" mass="11819">MVVNPTTSENIMVAELYDSGKVLPSFMSRLATVLGKSWYRSSSVRSLSASSSQVFSFNSCEKLCIFLIMLRTKMMMMGTITIATANSTALIVKASFTDEFSSSASFNK</sequence>
<name>A0A9D4GX12_DREPO</name>